<accession>J9G0W8</accession>
<dbReference type="AlphaFoldDB" id="J9G0W8"/>
<comment type="caution">
    <text evidence="1">The sequence shown here is derived from an EMBL/GenBank/DDBJ whole genome shotgun (WGS) entry which is preliminary data.</text>
</comment>
<dbReference type="EMBL" id="AMCI01003192">
    <property type="protein sequence ID" value="EJX00882.1"/>
    <property type="molecule type" value="Genomic_DNA"/>
</dbReference>
<gene>
    <name evidence="1" type="ORF">EVA_11013</name>
</gene>
<evidence type="ECO:0000313" key="1">
    <source>
        <dbReference type="EMBL" id="EJX00882.1"/>
    </source>
</evidence>
<protein>
    <submittedName>
        <fullName evidence="1">Uncharacterized protein</fullName>
    </submittedName>
</protein>
<name>J9G0W8_9ZZZZ</name>
<proteinExistence type="predicted"/>
<organism evidence="1">
    <name type="scientific">gut metagenome</name>
    <dbReference type="NCBI Taxonomy" id="749906"/>
    <lineage>
        <taxon>unclassified sequences</taxon>
        <taxon>metagenomes</taxon>
        <taxon>organismal metagenomes</taxon>
    </lineage>
</organism>
<reference evidence="1" key="1">
    <citation type="journal article" date="2012" name="PLoS ONE">
        <title>Gene sets for utilization of primary and secondary nutrition supplies in the distal gut of endangered iberian lynx.</title>
        <authorList>
            <person name="Alcaide M."/>
            <person name="Messina E."/>
            <person name="Richter M."/>
            <person name="Bargiela R."/>
            <person name="Peplies J."/>
            <person name="Huws S.A."/>
            <person name="Newbold C.J."/>
            <person name="Golyshin P.N."/>
            <person name="Simon M.A."/>
            <person name="Lopez G."/>
            <person name="Yakimov M.M."/>
            <person name="Ferrer M."/>
        </authorList>
    </citation>
    <scope>NUCLEOTIDE SEQUENCE</scope>
</reference>
<sequence length="39" mass="4631">MMRRWIGITTIIIVRSVSVRNTNGLHWKKYMPTYVIPVV</sequence>